<dbReference type="EMBL" id="BARW01027730">
    <property type="protein sequence ID" value="GAJ05178.1"/>
    <property type="molecule type" value="Genomic_DNA"/>
</dbReference>
<name>X1TIN6_9ZZZZ</name>
<evidence type="ECO:0000313" key="1">
    <source>
        <dbReference type="EMBL" id="GAJ05178.1"/>
    </source>
</evidence>
<organism evidence="1">
    <name type="scientific">marine sediment metagenome</name>
    <dbReference type="NCBI Taxonomy" id="412755"/>
    <lineage>
        <taxon>unclassified sequences</taxon>
        <taxon>metagenomes</taxon>
        <taxon>ecological metagenomes</taxon>
    </lineage>
</organism>
<dbReference type="AlphaFoldDB" id="X1TIN6"/>
<accession>X1TIN6</accession>
<gene>
    <name evidence="1" type="ORF">S12H4_44932</name>
</gene>
<sequence>NWSYFAGTVQSMVFRPNLILEHPDWPFVGVSYAYRNQGAHTHYKHYYSWNELFEGVPGIEEQDLCPSKKYNYSATIFSGPLQLPVGKKCKVFDITGRQVESCIACVISKISFIPLESGSMVSIAYLQDKPSGTKECEGIYAVSG</sequence>
<protein>
    <submittedName>
        <fullName evidence="1">Uncharacterized protein</fullName>
    </submittedName>
</protein>
<comment type="caution">
    <text evidence="1">The sequence shown here is derived from an EMBL/GenBank/DDBJ whole genome shotgun (WGS) entry which is preliminary data.</text>
</comment>
<reference evidence="1" key="1">
    <citation type="journal article" date="2014" name="Front. Microbiol.">
        <title>High frequency of phylogenetically diverse reductive dehalogenase-homologous genes in deep subseafloor sedimentary metagenomes.</title>
        <authorList>
            <person name="Kawai M."/>
            <person name="Futagami T."/>
            <person name="Toyoda A."/>
            <person name="Takaki Y."/>
            <person name="Nishi S."/>
            <person name="Hori S."/>
            <person name="Arai W."/>
            <person name="Tsubouchi T."/>
            <person name="Morono Y."/>
            <person name="Uchiyama I."/>
            <person name="Ito T."/>
            <person name="Fujiyama A."/>
            <person name="Inagaki F."/>
            <person name="Takami H."/>
        </authorList>
    </citation>
    <scope>NUCLEOTIDE SEQUENCE</scope>
    <source>
        <strain evidence="1">Expedition CK06-06</strain>
    </source>
</reference>
<feature type="non-terminal residue" evidence="1">
    <location>
        <position position="1"/>
    </location>
</feature>
<proteinExistence type="predicted"/>